<organism evidence="4 5">
    <name type="scientific">Bordetella bronchiseptica 253</name>
    <dbReference type="NCBI Taxonomy" id="568707"/>
    <lineage>
        <taxon>Bacteria</taxon>
        <taxon>Pseudomonadati</taxon>
        <taxon>Pseudomonadota</taxon>
        <taxon>Betaproteobacteria</taxon>
        <taxon>Burkholderiales</taxon>
        <taxon>Alcaligenaceae</taxon>
        <taxon>Bordetella</taxon>
    </lineage>
</organism>
<dbReference type="HOGENOM" id="CLU_058336_4_2_4"/>
<protein>
    <recommendedName>
        <fullName evidence="3">Cytokinin riboside 5'-monophosphate phosphoribohydrolase</fullName>
        <ecNumber evidence="3">3.2.2.n1</ecNumber>
    </recommendedName>
</protein>
<comment type="similarity">
    <text evidence="2 3">Belongs to the LOG family.</text>
</comment>
<evidence type="ECO:0000256" key="2">
    <source>
        <dbReference type="ARBA" id="ARBA00006763"/>
    </source>
</evidence>
<reference evidence="4 5" key="1">
    <citation type="journal article" date="2012" name="BMC Genomics">
        <title>Comparative genomics of the classical Bordetella subspecies: the evolution and exchange of virulence-associated diversity amongst closely related pathogens.</title>
        <authorList>
            <person name="Park J."/>
            <person name="Zhang Y."/>
            <person name="Buboltz A.M."/>
            <person name="Zhang X."/>
            <person name="Schuster S.C."/>
            <person name="Ahuja U."/>
            <person name="Liu M."/>
            <person name="Miller J.F."/>
            <person name="Sebaihia M."/>
            <person name="Bentley S.D."/>
            <person name="Parkhill J."/>
            <person name="Harvill E.T."/>
        </authorList>
    </citation>
    <scope>NUCLEOTIDE SEQUENCE [LARGE SCALE GENOMIC DNA]</scope>
    <source>
        <strain evidence="4 5">253</strain>
    </source>
</reference>
<keyword evidence="3" id="KW-0203">Cytokinin biosynthesis</keyword>
<dbReference type="InterPro" id="IPR031100">
    <property type="entry name" value="LOG_fam"/>
</dbReference>
<accession>A0A0C6PAC4</accession>
<dbReference type="GO" id="GO:0008714">
    <property type="term" value="F:AMP nucleosidase activity"/>
    <property type="evidence" value="ECO:0007669"/>
    <property type="project" value="UniProtKB-EC"/>
</dbReference>
<evidence type="ECO:0000256" key="3">
    <source>
        <dbReference type="RuleBase" id="RU363015"/>
    </source>
</evidence>
<dbReference type="OrthoDB" id="9801098at2"/>
<dbReference type="InterPro" id="IPR005269">
    <property type="entry name" value="LOG"/>
</dbReference>
<dbReference type="AlphaFoldDB" id="A0A0C6PAC4"/>
<gene>
    <name evidence="4" type="ORF">BN112_3165</name>
</gene>
<dbReference type="GO" id="GO:0009691">
    <property type="term" value="P:cytokinin biosynthetic process"/>
    <property type="evidence" value="ECO:0007669"/>
    <property type="project" value="UniProtKB-UniRule"/>
</dbReference>
<keyword evidence="3" id="KW-0378">Hydrolase</keyword>
<dbReference type="SUPFAM" id="SSF102405">
    <property type="entry name" value="MCP/YpsA-like"/>
    <property type="match status" value="1"/>
</dbReference>
<dbReference type="Pfam" id="PF03641">
    <property type="entry name" value="Lysine_decarbox"/>
    <property type="match status" value="1"/>
</dbReference>
<proteinExistence type="inferred from homology"/>
<evidence type="ECO:0000256" key="1">
    <source>
        <dbReference type="ARBA" id="ARBA00000274"/>
    </source>
</evidence>
<sequence length="208" mass="22807">MQLVTSAWTLERVMKIQNICVYCGSNSGRQPEYIEHAQGFARELVKRGLGLVYGGASVGIMGAVADTVMAEGGRVIGIIPEALMKKELAHRGLTELHVVQSMHERKTLMAQKADGFVALPGGAGTLEEIFEIWTWAQLGMHQKPCGLLNIAGYYDLLGQFLNHTVDEAFMRPQHRAMLAIDHDPAALLDHFASYVAPTVSKWIAPGEH</sequence>
<comment type="catalytic activity">
    <reaction evidence="1">
        <text>AMP + H2O = D-ribose 5-phosphate + adenine</text>
        <dbReference type="Rhea" id="RHEA:20129"/>
        <dbReference type="ChEBI" id="CHEBI:15377"/>
        <dbReference type="ChEBI" id="CHEBI:16708"/>
        <dbReference type="ChEBI" id="CHEBI:78346"/>
        <dbReference type="ChEBI" id="CHEBI:456215"/>
        <dbReference type="EC" id="3.2.2.4"/>
    </reaction>
</comment>
<dbReference type="Proteomes" id="UP000007564">
    <property type="component" value="Chromosome"/>
</dbReference>
<evidence type="ECO:0000313" key="5">
    <source>
        <dbReference type="Proteomes" id="UP000007564"/>
    </source>
</evidence>
<dbReference type="Gene3D" id="3.40.50.450">
    <property type="match status" value="1"/>
</dbReference>
<evidence type="ECO:0000313" key="4">
    <source>
        <dbReference type="EMBL" id="CCJ55082.1"/>
    </source>
</evidence>
<name>A0A0C6PAC4_BORBO</name>
<dbReference type="PANTHER" id="PTHR31223:SF70">
    <property type="entry name" value="LOG FAMILY PROTEIN YJL055W"/>
    <property type="match status" value="1"/>
</dbReference>
<dbReference type="PANTHER" id="PTHR31223">
    <property type="entry name" value="LOG FAMILY PROTEIN YJL055W"/>
    <property type="match status" value="1"/>
</dbReference>
<dbReference type="NCBIfam" id="TIGR00730">
    <property type="entry name" value="Rossman fold protein, TIGR00730 family"/>
    <property type="match status" value="1"/>
</dbReference>
<dbReference type="EMBL" id="HE965806">
    <property type="protein sequence ID" value="CCJ55082.1"/>
    <property type="molecule type" value="Genomic_DNA"/>
</dbReference>
<dbReference type="KEGG" id="bbh:BN112_3165"/>
<dbReference type="EC" id="3.2.2.n1" evidence="3"/>
<dbReference type="GO" id="GO:0005829">
    <property type="term" value="C:cytosol"/>
    <property type="evidence" value="ECO:0007669"/>
    <property type="project" value="TreeGrafter"/>
</dbReference>